<organism evidence="1 2">
    <name type="scientific">Vibrio vulnificus (strain YJ016)</name>
    <dbReference type="NCBI Taxonomy" id="196600"/>
    <lineage>
        <taxon>Bacteria</taxon>
        <taxon>Pseudomonadati</taxon>
        <taxon>Pseudomonadota</taxon>
        <taxon>Gammaproteobacteria</taxon>
        <taxon>Vibrionales</taxon>
        <taxon>Vibrionaceae</taxon>
        <taxon>Vibrio</taxon>
    </lineage>
</organism>
<reference evidence="1 2" key="1">
    <citation type="journal article" date="2003" name="Genome Res.">
        <title>Comparative genome analysis of Vibrio vulnificus, a marine pathogen.</title>
        <authorList>
            <person name="Chen C.Y."/>
            <person name="Wu K.M."/>
            <person name="Chang Y.C."/>
            <person name="Chang C.H."/>
            <person name="Tsai H.C."/>
            <person name="Liao T.L."/>
            <person name="Liu Y.M."/>
            <person name="Chen H.J."/>
            <person name="Shen A.B."/>
            <person name="Li J.C."/>
            <person name="Su T.L."/>
            <person name="Shao C.P."/>
            <person name="Lee C.T."/>
            <person name="Hor L.I."/>
            <person name="Tsai S.F."/>
        </authorList>
    </citation>
    <scope>NUCLEOTIDE SEQUENCE [LARGE SCALE GENOMIC DNA]</scope>
    <source>
        <strain evidence="1 2">YJ016</strain>
    </source>
</reference>
<proteinExistence type="predicted"/>
<gene>
    <name evidence="1" type="ordered locus">VVA0689</name>
</gene>
<evidence type="ECO:0000313" key="2">
    <source>
        <dbReference type="Proteomes" id="UP000002675"/>
    </source>
</evidence>
<dbReference type="Pfam" id="PF13289">
    <property type="entry name" value="SIR2_2"/>
    <property type="match status" value="1"/>
</dbReference>
<accession>Q7MEI1</accession>
<evidence type="ECO:0000313" key="1">
    <source>
        <dbReference type="EMBL" id="BAC96715.1"/>
    </source>
</evidence>
<protein>
    <submittedName>
        <fullName evidence="1">Uncharacterized protein</fullName>
    </submittedName>
</protein>
<dbReference type="EMBL" id="BA000038">
    <property type="protein sequence ID" value="BAC96715.1"/>
    <property type="molecule type" value="Genomic_DNA"/>
</dbReference>
<dbReference type="AlphaFoldDB" id="Q7MEI1"/>
<sequence length="421" mass="47550">MRFFGYIKMAELFYQGSSEIDRKDLESHLSSLCQLENVGVLLGAGASKSAGGMVMKEIWLDFKSRNEPMLPILRDQYKLISQEEIDAGSVNIELLIDEVLKNKSVMDTWQQDSTALFNVLVELYRSVTKAALLVNSDFPELHIGKNEKFDKHRNLLEKLLSNRQPGQAAPSIFTTNYDLAIEWSAEESGINLINGFSGIHSRTFQPHSFDLGFRNINAVGEARFGHYNMYLYKLHGSLTWIQDESGEVIECTSSKAYQDFINPLIENSNFTENQRLIYPGANKYHHTIGFVYGEMFRRFSEFLTKPQTTLFVNGYGFGDYHINRIILGALLNPSLHIVICYPELAELCANSQLQNGLSQAQRCIDKIRKMKLNQVTIIGGTDAYFDNFVDLIPKPVLFPKNNAAKVIAEAIQDLGSSNNGE</sequence>
<dbReference type="InterPro" id="IPR049977">
    <property type="entry name" value="SIR2-like_antiphage-assoc"/>
</dbReference>
<dbReference type="KEGG" id="vvy:VVA0689"/>
<dbReference type="NCBIfam" id="NF042942">
    <property type="entry name" value="SIR2_antiphage"/>
    <property type="match status" value="1"/>
</dbReference>
<dbReference type="HOGENOM" id="CLU_040645_1_0_6"/>
<dbReference type="Proteomes" id="UP000002675">
    <property type="component" value="Chromosome II"/>
</dbReference>
<name>Q7MEI1_VIBVY</name>